<proteinExistence type="inferred from homology"/>
<evidence type="ECO:0000256" key="2">
    <source>
        <dbReference type="ARBA" id="ARBA00023015"/>
    </source>
</evidence>
<dbReference type="PRINTS" id="PR00039">
    <property type="entry name" value="HTHLYSR"/>
</dbReference>
<keyword evidence="2" id="KW-0805">Transcription regulation</keyword>
<evidence type="ECO:0000256" key="4">
    <source>
        <dbReference type="ARBA" id="ARBA00023163"/>
    </source>
</evidence>
<dbReference type="InterPro" id="IPR036388">
    <property type="entry name" value="WH-like_DNA-bd_sf"/>
</dbReference>
<keyword evidence="4" id="KW-0804">Transcription</keyword>
<evidence type="ECO:0000259" key="5">
    <source>
        <dbReference type="PROSITE" id="PS50931"/>
    </source>
</evidence>
<comment type="similarity">
    <text evidence="1">Belongs to the LysR transcriptional regulatory family.</text>
</comment>
<keyword evidence="3" id="KW-0238">DNA-binding</keyword>
<dbReference type="Pfam" id="PF00126">
    <property type="entry name" value="HTH_1"/>
    <property type="match status" value="1"/>
</dbReference>
<dbReference type="InterPro" id="IPR005119">
    <property type="entry name" value="LysR_subst-bd"/>
</dbReference>
<dbReference type="PANTHER" id="PTHR30537">
    <property type="entry name" value="HTH-TYPE TRANSCRIPTIONAL REGULATOR"/>
    <property type="match status" value="1"/>
</dbReference>
<dbReference type="Proteomes" id="UP001259803">
    <property type="component" value="Unassembled WGS sequence"/>
</dbReference>
<dbReference type="SUPFAM" id="SSF46785">
    <property type="entry name" value="Winged helix' DNA-binding domain"/>
    <property type="match status" value="1"/>
</dbReference>
<dbReference type="EMBL" id="JAVRHS010000013">
    <property type="protein sequence ID" value="MDT0576942.1"/>
    <property type="molecule type" value="Genomic_DNA"/>
</dbReference>
<dbReference type="InterPro" id="IPR058163">
    <property type="entry name" value="LysR-type_TF_proteobact-type"/>
</dbReference>
<dbReference type="CDD" id="cd08474">
    <property type="entry name" value="PBP2_CrgA_like_5"/>
    <property type="match status" value="1"/>
</dbReference>
<dbReference type="InterPro" id="IPR000847">
    <property type="entry name" value="LysR_HTH_N"/>
</dbReference>
<dbReference type="InterPro" id="IPR036390">
    <property type="entry name" value="WH_DNA-bd_sf"/>
</dbReference>
<gene>
    <name evidence="6" type="ORF">RM533_12260</name>
</gene>
<dbReference type="PROSITE" id="PS50931">
    <property type="entry name" value="HTH_LYSR"/>
    <property type="match status" value="1"/>
</dbReference>
<dbReference type="SUPFAM" id="SSF53850">
    <property type="entry name" value="Periplasmic binding protein-like II"/>
    <property type="match status" value="1"/>
</dbReference>
<protein>
    <submittedName>
        <fullName evidence="6">LysR family transcriptional regulator</fullName>
    </submittedName>
</protein>
<name>A0ABU2ZK13_9SPHN</name>
<feature type="domain" description="HTH lysR-type" evidence="5">
    <location>
        <begin position="4"/>
        <end position="61"/>
    </location>
</feature>
<dbReference type="Gene3D" id="1.10.10.10">
    <property type="entry name" value="Winged helix-like DNA-binding domain superfamily/Winged helix DNA-binding domain"/>
    <property type="match status" value="1"/>
</dbReference>
<organism evidence="6 7">
    <name type="scientific">Croceicoccus esteveae</name>
    <dbReference type="NCBI Taxonomy" id="3075597"/>
    <lineage>
        <taxon>Bacteria</taxon>
        <taxon>Pseudomonadati</taxon>
        <taxon>Pseudomonadota</taxon>
        <taxon>Alphaproteobacteria</taxon>
        <taxon>Sphingomonadales</taxon>
        <taxon>Erythrobacteraceae</taxon>
        <taxon>Croceicoccus</taxon>
    </lineage>
</organism>
<accession>A0ABU2ZK13</accession>
<evidence type="ECO:0000256" key="3">
    <source>
        <dbReference type="ARBA" id="ARBA00023125"/>
    </source>
</evidence>
<dbReference type="Gene3D" id="3.40.190.290">
    <property type="match status" value="1"/>
</dbReference>
<dbReference type="PANTHER" id="PTHR30537:SF1">
    <property type="entry name" value="HTH-TYPE TRANSCRIPTIONAL REGULATOR PGRR"/>
    <property type="match status" value="1"/>
</dbReference>
<evidence type="ECO:0000256" key="1">
    <source>
        <dbReference type="ARBA" id="ARBA00009437"/>
    </source>
</evidence>
<reference evidence="6 7" key="1">
    <citation type="submission" date="2023-09" db="EMBL/GenBank/DDBJ databases">
        <authorList>
            <person name="Rey-Velasco X."/>
        </authorList>
    </citation>
    <scope>NUCLEOTIDE SEQUENCE [LARGE SCALE GENOMIC DNA]</scope>
    <source>
        <strain evidence="6 7">F390</strain>
    </source>
</reference>
<evidence type="ECO:0000313" key="7">
    <source>
        <dbReference type="Proteomes" id="UP001259803"/>
    </source>
</evidence>
<dbReference type="RefSeq" id="WP_311341516.1">
    <property type="nucleotide sequence ID" value="NZ_JAVRHS010000013.1"/>
</dbReference>
<dbReference type="Pfam" id="PF03466">
    <property type="entry name" value="LysR_substrate"/>
    <property type="match status" value="1"/>
</dbReference>
<sequence length="297" mass="32700">MQRDELGNMALFVAVAEERSFTKAAAKLGMSQSALSHAMRRLEEKLGIRLFNRTTRSVAPTEAGQRLLDTVGPALDDIDSRLSSLTELRDRPAGTVRLSSSTFAARTVLWPVIDKLTAENPDIHVELNVDDGFVDIVSEGYDAGVRSGQSLAKDMIAARIGPAMRMAAVASPEYFRARGKPKTPHDLAEHTCINLKLIAGGGIYAWEFSKEGNDLRVKVNGHLTFNDIDLLTSAAVAGHGIAFVTEGHVADELQQGVLERVLEDWCEPFDGYYLYYPNRRQHSPAFSALLNALRFRE</sequence>
<keyword evidence="7" id="KW-1185">Reference proteome</keyword>
<comment type="caution">
    <text evidence="6">The sequence shown here is derived from an EMBL/GenBank/DDBJ whole genome shotgun (WGS) entry which is preliminary data.</text>
</comment>
<evidence type="ECO:0000313" key="6">
    <source>
        <dbReference type="EMBL" id="MDT0576942.1"/>
    </source>
</evidence>